<evidence type="ECO:0000313" key="1">
    <source>
        <dbReference type="EMBL" id="KAA8583335.1"/>
    </source>
</evidence>
<organism evidence="1 2">
    <name type="scientific">Etheostoma spectabile</name>
    <name type="common">orangethroat darter</name>
    <dbReference type="NCBI Taxonomy" id="54343"/>
    <lineage>
        <taxon>Eukaryota</taxon>
        <taxon>Metazoa</taxon>
        <taxon>Chordata</taxon>
        <taxon>Craniata</taxon>
        <taxon>Vertebrata</taxon>
        <taxon>Euteleostomi</taxon>
        <taxon>Actinopterygii</taxon>
        <taxon>Neopterygii</taxon>
        <taxon>Teleostei</taxon>
        <taxon>Neoteleostei</taxon>
        <taxon>Acanthomorphata</taxon>
        <taxon>Eupercaria</taxon>
        <taxon>Perciformes</taxon>
        <taxon>Percoidei</taxon>
        <taxon>Percidae</taxon>
        <taxon>Etheostomatinae</taxon>
        <taxon>Etheostoma</taxon>
    </lineage>
</organism>
<protein>
    <submittedName>
        <fullName evidence="1">Uncharacterized protein</fullName>
    </submittedName>
</protein>
<name>A0A5J5CS15_9PERO</name>
<keyword evidence="2" id="KW-1185">Reference proteome</keyword>
<dbReference type="Proteomes" id="UP000327493">
    <property type="component" value="Chromosome 18"/>
</dbReference>
<comment type="caution">
    <text evidence="1">The sequence shown here is derived from an EMBL/GenBank/DDBJ whole genome shotgun (WGS) entry which is preliminary data.</text>
</comment>
<evidence type="ECO:0000313" key="2">
    <source>
        <dbReference type="Proteomes" id="UP000327493"/>
    </source>
</evidence>
<sequence length="109" mass="11581">MADTAGKEQLNSAGRLLGGPLLDVKLTEAAGQVHDGYRNNLWLPLQRQHGAQAAGDTGNMVTEKNKGVHIKSRIQAKFGPHVKNEAGSFSPIAGLRARVQAFRLRGGVG</sequence>
<accession>A0A5J5CS15</accession>
<dbReference type="AlphaFoldDB" id="A0A5J5CS15"/>
<gene>
    <name evidence="1" type="ORF">FQN60_015881</name>
</gene>
<proteinExistence type="predicted"/>
<dbReference type="EMBL" id="VOFY01000018">
    <property type="protein sequence ID" value="KAA8583335.1"/>
    <property type="molecule type" value="Genomic_DNA"/>
</dbReference>
<reference evidence="1 2" key="1">
    <citation type="submission" date="2019-08" db="EMBL/GenBank/DDBJ databases">
        <title>A chromosome-level genome assembly, high-density linkage maps, and genome scans reveal the genomic architecture of hybrid incompatibilities underlying speciation via character displacement in darters (Percidae: Etheostominae).</title>
        <authorList>
            <person name="Moran R.L."/>
            <person name="Catchen J.M."/>
            <person name="Fuller R.C."/>
        </authorList>
    </citation>
    <scope>NUCLEOTIDE SEQUENCE [LARGE SCALE GENOMIC DNA]</scope>
    <source>
        <strain evidence="1">EspeVRDwgs_2016</strain>
        <tissue evidence="1">Muscle</tissue>
    </source>
</reference>